<comment type="caution">
    <text evidence="3">The sequence shown here is derived from an EMBL/GenBank/DDBJ whole genome shotgun (WGS) entry which is preliminary data.</text>
</comment>
<evidence type="ECO:0000313" key="4">
    <source>
        <dbReference type="Proteomes" id="UP001549257"/>
    </source>
</evidence>
<protein>
    <recommendedName>
        <fullName evidence="5">Sodium:proton antiporter</fullName>
    </recommendedName>
</protein>
<feature type="transmembrane region" description="Helical" evidence="2">
    <location>
        <begin position="72"/>
        <end position="93"/>
    </location>
</feature>
<feature type="region of interest" description="Disordered" evidence="1">
    <location>
        <begin position="1"/>
        <end position="25"/>
    </location>
</feature>
<feature type="transmembrane region" description="Helical" evidence="2">
    <location>
        <begin position="139"/>
        <end position="164"/>
    </location>
</feature>
<feature type="compositionally biased region" description="Basic and acidic residues" evidence="1">
    <location>
        <begin position="7"/>
        <end position="25"/>
    </location>
</feature>
<dbReference type="Proteomes" id="UP001549257">
    <property type="component" value="Unassembled WGS sequence"/>
</dbReference>
<dbReference type="Pfam" id="PF19853">
    <property type="entry name" value="DUF6328"/>
    <property type="match status" value="1"/>
</dbReference>
<name>A0ABV2QIM7_9MICO</name>
<keyword evidence="4" id="KW-1185">Reference proteome</keyword>
<feature type="transmembrane region" description="Helical" evidence="2">
    <location>
        <begin position="113"/>
        <end position="133"/>
    </location>
</feature>
<dbReference type="RefSeq" id="WP_354023105.1">
    <property type="nucleotide sequence ID" value="NZ_JBEPSJ010000001.1"/>
</dbReference>
<keyword evidence="2" id="KW-0812">Transmembrane</keyword>
<dbReference type="InterPro" id="IPR046291">
    <property type="entry name" value="DUF6328"/>
</dbReference>
<organism evidence="3 4">
    <name type="scientific">Conyzicola nivalis</name>
    <dbReference type="NCBI Taxonomy" id="1477021"/>
    <lineage>
        <taxon>Bacteria</taxon>
        <taxon>Bacillati</taxon>
        <taxon>Actinomycetota</taxon>
        <taxon>Actinomycetes</taxon>
        <taxon>Micrococcales</taxon>
        <taxon>Microbacteriaceae</taxon>
        <taxon>Conyzicola</taxon>
    </lineage>
</organism>
<reference evidence="3 4" key="1">
    <citation type="submission" date="2024-06" db="EMBL/GenBank/DDBJ databases">
        <title>Sorghum-associated microbial communities from plants grown in Nebraska, USA.</title>
        <authorList>
            <person name="Schachtman D."/>
        </authorList>
    </citation>
    <scope>NUCLEOTIDE SEQUENCE [LARGE SCALE GENOMIC DNA]</scope>
    <source>
        <strain evidence="3 4">2857</strain>
    </source>
</reference>
<proteinExistence type="predicted"/>
<evidence type="ECO:0000256" key="1">
    <source>
        <dbReference type="SAM" id="MobiDB-lite"/>
    </source>
</evidence>
<evidence type="ECO:0000256" key="2">
    <source>
        <dbReference type="SAM" id="Phobius"/>
    </source>
</evidence>
<evidence type="ECO:0000313" key="3">
    <source>
        <dbReference type="EMBL" id="MET4580898.1"/>
    </source>
</evidence>
<accession>A0ABV2QIM7</accession>
<keyword evidence="2" id="KW-1133">Transmembrane helix</keyword>
<sequence>MSGDTPDPVRTRAEPGTPERVETETERLERNWSEILQELRVTQTGTQILTGFLLTLAFQPRFADLSQLQIDVYLVLVVLAALTTALALAPVSLHRALFREGAKEKIVILTDRILKATLVGVALVLTGTVMLIFDVVVGPVAGFVAGGLTLLVIVFFWVGLPALVHPKRGRSPRS</sequence>
<dbReference type="EMBL" id="JBEPSJ010000001">
    <property type="protein sequence ID" value="MET4580898.1"/>
    <property type="molecule type" value="Genomic_DNA"/>
</dbReference>
<gene>
    <name evidence="3" type="ORF">ABIE21_000388</name>
</gene>
<evidence type="ECO:0008006" key="5">
    <source>
        <dbReference type="Google" id="ProtNLM"/>
    </source>
</evidence>
<keyword evidence="2" id="KW-0472">Membrane</keyword>